<dbReference type="InterPro" id="IPR029058">
    <property type="entry name" value="AB_hydrolase_fold"/>
</dbReference>
<evidence type="ECO:0000313" key="5">
    <source>
        <dbReference type="Proteomes" id="UP000265692"/>
    </source>
</evidence>
<proteinExistence type="inferred from homology"/>
<dbReference type="InterPro" id="IPR050565">
    <property type="entry name" value="LYPA1-2/EST-like"/>
</dbReference>
<dbReference type="AlphaFoldDB" id="A0A396SEK2"/>
<dbReference type="SUPFAM" id="SSF53474">
    <property type="entry name" value="alpha/beta-Hydrolases"/>
    <property type="match status" value="1"/>
</dbReference>
<feature type="domain" description="Phospholipase/carboxylesterase/thioesterase" evidence="3">
    <location>
        <begin position="13"/>
        <end position="208"/>
    </location>
</feature>
<dbReference type="EMBL" id="QWEI01000004">
    <property type="protein sequence ID" value="RHW36652.1"/>
    <property type="molecule type" value="Genomic_DNA"/>
</dbReference>
<reference evidence="4 5" key="1">
    <citation type="submission" date="2018-08" db="EMBL/GenBank/DDBJ databases">
        <title>Lysinibacillus sp. YLB-03 draft genome sequence.</title>
        <authorList>
            <person name="Yu L."/>
        </authorList>
    </citation>
    <scope>NUCLEOTIDE SEQUENCE [LARGE SCALE GENOMIC DNA]</scope>
    <source>
        <strain evidence="4 5">YLB-03</strain>
    </source>
</reference>
<dbReference type="PANTHER" id="PTHR10655:SF17">
    <property type="entry name" value="LYSOPHOSPHOLIPASE-LIKE PROTEIN 1"/>
    <property type="match status" value="1"/>
</dbReference>
<dbReference type="Proteomes" id="UP000265692">
    <property type="component" value="Unassembled WGS sequence"/>
</dbReference>
<keyword evidence="5" id="KW-1185">Reference proteome</keyword>
<dbReference type="InterPro" id="IPR003140">
    <property type="entry name" value="PLipase/COase/thioEstase"/>
</dbReference>
<dbReference type="PANTHER" id="PTHR10655">
    <property type="entry name" value="LYSOPHOSPHOLIPASE-RELATED"/>
    <property type="match status" value="1"/>
</dbReference>
<evidence type="ECO:0000256" key="1">
    <source>
        <dbReference type="ARBA" id="ARBA00006499"/>
    </source>
</evidence>
<accession>A0A396SEK2</accession>
<organism evidence="4 5">
    <name type="scientific">Ureibacillus yapensis</name>
    <dbReference type="NCBI Taxonomy" id="2304605"/>
    <lineage>
        <taxon>Bacteria</taxon>
        <taxon>Bacillati</taxon>
        <taxon>Bacillota</taxon>
        <taxon>Bacilli</taxon>
        <taxon>Bacillales</taxon>
        <taxon>Caryophanaceae</taxon>
        <taxon>Ureibacillus</taxon>
    </lineage>
</organism>
<dbReference type="RefSeq" id="WP_118876175.1">
    <property type="nucleotide sequence ID" value="NZ_QWEI01000004.1"/>
</dbReference>
<evidence type="ECO:0000259" key="3">
    <source>
        <dbReference type="Pfam" id="PF02230"/>
    </source>
</evidence>
<sequence>MNTEIIYTVSEPIEKNRETYPAIFLMHGMGSNENDLPAIVKEMEKDYYIFSLRGPLSQGPGYAFFTIERIGKPHEEPFRRILKDVQTFLEEATKHYPIDPQKIYLLGFSQGAILSQSLATILGNQLAGIVSIGGYLPELALEGRNKVDMNGLQVLLAHGEQDPVIPFEWSEKSKDFFETEGAQVKYFPYTGGHFVTPQLVEEIEEYFHNTNK</sequence>
<evidence type="ECO:0000256" key="2">
    <source>
        <dbReference type="ARBA" id="ARBA00022801"/>
    </source>
</evidence>
<dbReference type="OrthoDB" id="9795555at2"/>
<dbReference type="GO" id="GO:0016787">
    <property type="term" value="F:hydrolase activity"/>
    <property type="evidence" value="ECO:0007669"/>
    <property type="project" value="UniProtKB-KW"/>
</dbReference>
<dbReference type="Gene3D" id="3.40.50.1820">
    <property type="entry name" value="alpha/beta hydrolase"/>
    <property type="match status" value="1"/>
</dbReference>
<gene>
    <name evidence="4" type="ORF">D1B33_09610</name>
</gene>
<dbReference type="Pfam" id="PF02230">
    <property type="entry name" value="Abhydrolase_2"/>
    <property type="match status" value="1"/>
</dbReference>
<name>A0A396SEK2_9BACL</name>
<keyword evidence="2" id="KW-0378">Hydrolase</keyword>
<evidence type="ECO:0000313" key="4">
    <source>
        <dbReference type="EMBL" id="RHW36652.1"/>
    </source>
</evidence>
<protein>
    <submittedName>
        <fullName evidence="4">Esterase</fullName>
    </submittedName>
</protein>
<comment type="similarity">
    <text evidence="1">Belongs to the AB hydrolase superfamily. AB hydrolase 2 family.</text>
</comment>
<comment type="caution">
    <text evidence="4">The sequence shown here is derived from an EMBL/GenBank/DDBJ whole genome shotgun (WGS) entry which is preliminary data.</text>
</comment>